<gene>
    <name evidence="2" type="ORF">LCGC14_1549410</name>
</gene>
<feature type="transmembrane region" description="Helical" evidence="1">
    <location>
        <begin position="64"/>
        <end position="85"/>
    </location>
</feature>
<proteinExistence type="predicted"/>
<evidence type="ECO:0000256" key="1">
    <source>
        <dbReference type="SAM" id="Phobius"/>
    </source>
</evidence>
<comment type="caution">
    <text evidence="2">The sequence shown here is derived from an EMBL/GenBank/DDBJ whole genome shotgun (WGS) entry which is preliminary data.</text>
</comment>
<reference evidence="2" key="1">
    <citation type="journal article" date="2015" name="Nature">
        <title>Complex archaea that bridge the gap between prokaryotes and eukaryotes.</title>
        <authorList>
            <person name="Spang A."/>
            <person name="Saw J.H."/>
            <person name="Jorgensen S.L."/>
            <person name="Zaremba-Niedzwiedzka K."/>
            <person name="Martijn J."/>
            <person name="Lind A.E."/>
            <person name="van Eijk R."/>
            <person name="Schleper C."/>
            <person name="Guy L."/>
            <person name="Ettema T.J."/>
        </authorList>
    </citation>
    <scope>NUCLEOTIDE SEQUENCE</scope>
</reference>
<keyword evidence="1" id="KW-0472">Membrane</keyword>
<evidence type="ECO:0000313" key="2">
    <source>
        <dbReference type="EMBL" id="KKM58396.1"/>
    </source>
</evidence>
<keyword evidence="1" id="KW-1133">Transmembrane helix</keyword>
<dbReference type="AlphaFoldDB" id="A0A0F9L6S4"/>
<protein>
    <submittedName>
        <fullName evidence="2">Uncharacterized protein</fullName>
    </submittedName>
</protein>
<keyword evidence="1" id="KW-0812">Transmembrane</keyword>
<dbReference type="EMBL" id="LAZR01011822">
    <property type="protein sequence ID" value="KKM58396.1"/>
    <property type="molecule type" value="Genomic_DNA"/>
</dbReference>
<sequence length="192" mass="22005">MGLVVTLKIAELDDNRMLLKRSRFPKAMGSMLLGLSLVFLVMYKAASVYLLILHNSPAISDKVLFFAIVGSFLIFPLLGLLLLFYDKNIVVDKRIEEICIRFRFLYIPIRRIRIPFAKIEEILIENICKSKTIAMMGAKGSGKKIRAGHWLLSLRGKDLGKFYFDRHPKEEEILSYAENLARLTSKKVIVIQ</sequence>
<feature type="transmembrane region" description="Helical" evidence="1">
    <location>
        <begin position="27"/>
        <end position="52"/>
    </location>
</feature>
<name>A0A0F9L6S4_9ZZZZ</name>
<organism evidence="2">
    <name type="scientific">marine sediment metagenome</name>
    <dbReference type="NCBI Taxonomy" id="412755"/>
    <lineage>
        <taxon>unclassified sequences</taxon>
        <taxon>metagenomes</taxon>
        <taxon>ecological metagenomes</taxon>
    </lineage>
</organism>
<accession>A0A0F9L6S4</accession>